<feature type="domain" description="Asl1-like glycosyl hydrolase catalytic" evidence="3">
    <location>
        <begin position="137"/>
        <end position="374"/>
    </location>
</feature>
<dbReference type="InterPro" id="IPR053183">
    <property type="entry name" value="ASL1"/>
</dbReference>
<dbReference type="PANTHER" id="PTHR34154">
    <property type="entry name" value="ALKALI-SENSITIVE LINKAGE PROTEIN 1"/>
    <property type="match status" value="1"/>
</dbReference>
<feature type="signal peptide" evidence="2">
    <location>
        <begin position="1"/>
        <end position="28"/>
    </location>
</feature>
<dbReference type="Proteomes" id="UP001215598">
    <property type="component" value="Unassembled WGS sequence"/>
</dbReference>
<dbReference type="Pfam" id="PF11790">
    <property type="entry name" value="Glyco_hydro_cc"/>
    <property type="match status" value="1"/>
</dbReference>
<comment type="caution">
    <text evidence="4">The sequence shown here is derived from an EMBL/GenBank/DDBJ whole genome shotgun (WGS) entry which is preliminary data.</text>
</comment>
<feature type="compositionally biased region" description="Polar residues" evidence="1">
    <location>
        <begin position="36"/>
        <end position="47"/>
    </location>
</feature>
<dbReference type="InterPro" id="IPR024655">
    <property type="entry name" value="Asl1_glyco_hydro_catalytic"/>
</dbReference>
<evidence type="ECO:0000313" key="5">
    <source>
        <dbReference type="Proteomes" id="UP001215598"/>
    </source>
</evidence>
<organism evidence="4 5">
    <name type="scientific">Mycena metata</name>
    <dbReference type="NCBI Taxonomy" id="1033252"/>
    <lineage>
        <taxon>Eukaryota</taxon>
        <taxon>Fungi</taxon>
        <taxon>Dikarya</taxon>
        <taxon>Basidiomycota</taxon>
        <taxon>Agaricomycotina</taxon>
        <taxon>Agaricomycetes</taxon>
        <taxon>Agaricomycetidae</taxon>
        <taxon>Agaricales</taxon>
        <taxon>Marasmiineae</taxon>
        <taxon>Mycenaceae</taxon>
        <taxon>Mycena</taxon>
    </lineage>
</organism>
<dbReference type="InterPro" id="IPR017853">
    <property type="entry name" value="GH"/>
</dbReference>
<dbReference type="GO" id="GO:0009277">
    <property type="term" value="C:fungal-type cell wall"/>
    <property type="evidence" value="ECO:0007669"/>
    <property type="project" value="TreeGrafter"/>
</dbReference>
<accession>A0AAD7KEE4</accession>
<dbReference type="PANTHER" id="PTHR34154:SF3">
    <property type="entry name" value="ALKALI-SENSITIVE LINKAGE PROTEIN 1"/>
    <property type="match status" value="1"/>
</dbReference>
<evidence type="ECO:0000256" key="1">
    <source>
        <dbReference type="SAM" id="MobiDB-lite"/>
    </source>
</evidence>
<proteinExistence type="predicted"/>
<protein>
    <submittedName>
        <fullName evidence="4">Glycosyl hydrolase catalytic core-domain-containing protein</fullName>
    </submittedName>
</protein>
<dbReference type="GO" id="GO:0016787">
    <property type="term" value="F:hydrolase activity"/>
    <property type="evidence" value="ECO:0007669"/>
    <property type="project" value="UniProtKB-KW"/>
</dbReference>
<keyword evidence="5" id="KW-1185">Reference proteome</keyword>
<reference evidence="4" key="1">
    <citation type="submission" date="2023-03" db="EMBL/GenBank/DDBJ databases">
        <title>Massive genome expansion in bonnet fungi (Mycena s.s.) driven by repeated elements and novel gene families across ecological guilds.</title>
        <authorList>
            <consortium name="Lawrence Berkeley National Laboratory"/>
            <person name="Harder C.B."/>
            <person name="Miyauchi S."/>
            <person name="Viragh M."/>
            <person name="Kuo A."/>
            <person name="Thoen E."/>
            <person name="Andreopoulos B."/>
            <person name="Lu D."/>
            <person name="Skrede I."/>
            <person name="Drula E."/>
            <person name="Henrissat B."/>
            <person name="Morin E."/>
            <person name="Kohler A."/>
            <person name="Barry K."/>
            <person name="LaButti K."/>
            <person name="Morin E."/>
            <person name="Salamov A."/>
            <person name="Lipzen A."/>
            <person name="Mereny Z."/>
            <person name="Hegedus B."/>
            <person name="Baldrian P."/>
            <person name="Stursova M."/>
            <person name="Weitz H."/>
            <person name="Taylor A."/>
            <person name="Grigoriev I.V."/>
            <person name="Nagy L.G."/>
            <person name="Martin F."/>
            <person name="Kauserud H."/>
        </authorList>
    </citation>
    <scope>NUCLEOTIDE SEQUENCE</scope>
    <source>
        <strain evidence="4">CBHHK182m</strain>
    </source>
</reference>
<feature type="region of interest" description="Disordered" evidence="1">
    <location>
        <begin position="36"/>
        <end position="128"/>
    </location>
</feature>
<feature type="compositionally biased region" description="Low complexity" evidence="1">
    <location>
        <begin position="64"/>
        <end position="128"/>
    </location>
</feature>
<keyword evidence="4" id="KW-0378">Hydrolase</keyword>
<sequence>MAPTSLLPTVSLALLAILALTSPAPANALSLQQTSNNVVRSHSNVARSLNGKRATNAKRCKPRSSSSSAAPSSTKKATTTSTSSTQKAAVTTTTKAAPAKTTAKATTSNSGSSGSSSGGSSSSGSNSGVNLRGKSCLAWPNYNYNDLSTWKGSKTGLIYSWDATKVPDAEELGFTYAPMLWGWKNADDFKSKAVEGYATIALGPNEPNETGQSNMDAQSGIQIWREYMLPLASKGYTLISPAMSSRPNGKDWMAEFMKDCGRRLCRECHISGIATHYYGTDLEEFKTYVQYWYDTYKLPVYITEYADQDFNGGPQASMDEIWTFMEGATTFFNENDWVKAHCWFGAMTGMDNVNPLNTLMNSAGTAPNDLGYYFINN</sequence>
<evidence type="ECO:0000259" key="3">
    <source>
        <dbReference type="Pfam" id="PF11790"/>
    </source>
</evidence>
<dbReference type="GO" id="GO:0071966">
    <property type="term" value="P:fungal-type cell wall polysaccharide metabolic process"/>
    <property type="evidence" value="ECO:0007669"/>
    <property type="project" value="TreeGrafter"/>
</dbReference>
<dbReference type="AlphaFoldDB" id="A0AAD7KEE4"/>
<feature type="chain" id="PRO_5042047146" evidence="2">
    <location>
        <begin position="29"/>
        <end position="377"/>
    </location>
</feature>
<evidence type="ECO:0000256" key="2">
    <source>
        <dbReference type="SAM" id="SignalP"/>
    </source>
</evidence>
<dbReference type="EMBL" id="JARKIB010000004">
    <property type="protein sequence ID" value="KAJ7781423.1"/>
    <property type="molecule type" value="Genomic_DNA"/>
</dbReference>
<gene>
    <name evidence="4" type="ORF">B0H16DRAFT_1498358</name>
</gene>
<keyword evidence="2" id="KW-0732">Signal</keyword>
<name>A0AAD7KEE4_9AGAR</name>
<evidence type="ECO:0000313" key="4">
    <source>
        <dbReference type="EMBL" id="KAJ7781423.1"/>
    </source>
</evidence>
<dbReference type="SUPFAM" id="SSF51445">
    <property type="entry name" value="(Trans)glycosidases"/>
    <property type="match status" value="1"/>
</dbReference>